<evidence type="ECO:0000256" key="4">
    <source>
        <dbReference type="ARBA" id="ARBA00023163"/>
    </source>
</evidence>
<keyword evidence="6" id="KW-0539">Nucleus</keyword>
<protein>
    <submittedName>
        <fullName evidence="7">Histone chaperone asf1</fullName>
    </submittedName>
</protein>
<comment type="subcellular location">
    <subcellularLocation>
        <location evidence="1">Nucleus</location>
    </subcellularLocation>
</comment>
<keyword evidence="8" id="KW-1185">Reference proteome</keyword>
<feature type="non-terminal residue" evidence="7">
    <location>
        <position position="1"/>
    </location>
</feature>
<evidence type="ECO:0000256" key="3">
    <source>
        <dbReference type="ARBA" id="ARBA00023015"/>
    </source>
</evidence>
<gene>
    <name evidence="7" type="primary">ASF1</name>
    <name evidence="7" type="ORF">MHBO_004036</name>
</gene>
<name>A0ABV2AS65_9EUKA</name>
<dbReference type="Proteomes" id="UP001439008">
    <property type="component" value="Unassembled WGS sequence"/>
</dbReference>
<dbReference type="SUPFAM" id="SSF101546">
    <property type="entry name" value="ASF1-like"/>
    <property type="match status" value="1"/>
</dbReference>
<dbReference type="Pfam" id="PF04729">
    <property type="entry name" value="ASF1_hist_chap"/>
    <property type="match status" value="1"/>
</dbReference>
<comment type="caution">
    <text evidence="7">The sequence shown here is derived from an EMBL/GenBank/DDBJ whole genome shotgun (WGS) entry which is preliminary data.</text>
</comment>
<accession>A0ABV2AS65</accession>
<keyword evidence="5" id="KW-0143">Chaperone</keyword>
<evidence type="ECO:0000256" key="1">
    <source>
        <dbReference type="ARBA" id="ARBA00004123"/>
    </source>
</evidence>
<evidence type="ECO:0000313" key="7">
    <source>
        <dbReference type="EMBL" id="MES1922518.1"/>
    </source>
</evidence>
<keyword evidence="4" id="KW-0804">Transcription</keyword>
<reference evidence="7 8" key="1">
    <citation type="journal article" date="2024" name="BMC Biol.">
        <title>Comparative genomics of Ascetosporea gives new insight into the evolutionary basis for animal parasitism in Rhizaria.</title>
        <authorList>
            <person name="Hiltunen Thoren M."/>
            <person name="Onut-Brannstrom I."/>
            <person name="Alfjorden A."/>
            <person name="Peckova H."/>
            <person name="Swords F."/>
            <person name="Hooper C."/>
            <person name="Holzer A.S."/>
            <person name="Bass D."/>
            <person name="Burki F."/>
        </authorList>
    </citation>
    <scope>NUCLEOTIDE SEQUENCE [LARGE SCALE GENOMIC DNA]</scope>
    <source>
        <strain evidence="7">20-A016</strain>
    </source>
</reference>
<evidence type="ECO:0000256" key="5">
    <source>
        <dbReference type="ARBA" id="ARBA00023186"/>
    </source>
</evidence>
<proteinExistence type="inferred from homology"/>
<dbReference type="Gene3D" id="2.60.40.1490">
    <property type="entry name" value="Histone chaperone ASF1-like"/>
    <property type="match status" value="1"/>
</dbReference>
<comment type="similarity">
    <text evidence="2">Belongs to the ASF1 family.</text>
</comment>
<sequence>YNIKANFAMIDLKKITLVNENQIKYRDPFLLHLELHCYEPGLPPNSTIIFDISFVSPSNEKEFEQKLGKFEIGSIRTGFNTFDLKVEGPDHSIVPEVDRFDISALIISCSYLDQEFVRVGYFVSFYVAEEMKEQIETMEKISVEDVRRKILENDVRVTRFSIDWNKSKLANSEKLDNAKSFDGKLGENSNLVNNMEDE</sequence>
<dbReference type="PANTHER" id="PTHR12040:SF0">
    <property type="entry name" value="HISTONE CHAPERONE ASF1"/>
    <property type="match status" value="1"/>
</dbReference>
<dbReference type="InterPro" id="IPR006818">
    <property type="entry name" value="ASF1-like"/>
</dbReference>
<evidence type="ECO:0000256" key="6">
    <source>
        <dbReference type="ARBA" id="ARBA00023242"/>
    </source>
</evidence>
<dbReference type="InterPro" id="IPR036747">
    <property type="entry name" value="ASF1-like_sf"/>
</dbReference>
<organism evidence="7 8">
    <name type="scientific">Bonamia ostreae</name>
    <dbReference type="NCBI Taxonomy" id="126728"/>
    <lineage>
        <taxon>Eukaryota</taxon>
        <taxon>Sar</taxon>
        <taxon>Rhizaria</taxon>
        <taxon>Endomyxa</taxon>
        <taxon>Ascetosporea</taxon>
        <taxon>Haplosporida</taxon>
        <taxon>Bonamia</taxon>
    </lineage>
</organism>
<dbReference type="EMBL" id="JBDODL010003011">
    <property type="protein sequence ID" value="MES1922518.1"/>
    <property type="molecule type" value="Genomic_DNA"/>
</dbReference>
<keyword evidence="3" id="KW-0805">Transcription regulation</keyword>
<dbReference type="PANTHER" id="PTHR12040">
    <property type="entry name" value="ANTI-SILENCING PROTEIN 1"/>
    <property type="match status" value="1"/>
</dbReference>
<evidence type="ECO:0000256" key="2">
    <source>
        <dbReference type="ARBA" id="ARBA00006051"/>
    </source>
</evidence>
<evidence type="ECO:0000313" key="8">
    <source>
        <dbReference type="Proteomes" id="UP001439008"/>
    </source>
</evidence>